<proteinExistence type="inferred from homology"/>
<dbReference type="InterPro" id="IPR024601">
    <property type="entry name" value="Peptidase_M1_pepN_C"/>
</dbReference>
<dbReference type="EC" id="3.4.11.2" evidence="4"/>
<keyword evidence="18" id="KW-1185">Reference proteome</keyword>
<evidence type="ECO:0000313" key="18">
    <source>
        <dbReference type="Proteomes" id="UP001500840"/>
    </source>
</evidence>
<dbReference type="InterPro" id="IPR012779">
    <property type="entry name" value="Peptidase_M1_pepN"/>
</dbReference>
<dbReference type="InterPro" id="IPR035414">
    <property type="entry name" value="Peptidase_M1_pepN_Ig-like"/>
</dbReference>
<dbReference type="Pfam" id="PF17900">
    <property type="entry name" value="Peptidase_M1_N"/>
    <property type="match status" value="1"/>
</dbReference>
<dbReference type="PANTHER" id="PTHR46322:SF1">
    <property type="entry name" value="PUROMYCIN-SENSITIVE AMINOPEPTIDASE"/>
    <property type="match status" value="1"/>
</dbReference>
<evidence type="ECO:0000256" key="12">
    <source>
        <dbReference type="SAM" id="MobiDB-lite"/>
    </source>
</evidence>
<comment type="cofactor">
    <cofactor evidence="2">
        <name>Zn(2+)</name>
        <dbReference type="ChEBI" id="CHEBI:29105"/>
    </cofactor>
</comment>
<comment type="caution">
    <text evidence="17">The sequence shown here is derived from an EMBL/GenBank/DDBJ whole genome shotgun (WGS) entry which is preliminary data.</text>
</comment>
<dbReference type="Gene3D" id="2.60.40.1730">
    <property type="entry name" value="tricorn interacting facor f3 domain"/>
    <property type="match status" value="1"/>
</dbReference>
<accession>A0ABP8MU29</accession>
<evidence type="ECO:0000256" key="4">
    <source>
        <dbReference type="ARBA" id="ARBA00012564"/>
    </source>
</evidence>
<organism evidence="17 18">
    <name type="scientific">Novipirellula rosea</name>
    <dbReference type="NCBI Taxonomy" id="1031540"/>
    <lineage>
        <taxon>Bacteria</taxon>
        <taxon>Pseudomonadati</taxon>
        <taxon>Planctomycetota</taxon>
        <taxon>Planctomycetia</taxon>
        <taxon>Pirellulales</taxon>
        <taxon>Pirellulaceae</taxon>
        <taxon>Novipirellula</taxon>
    </lineage>
</organism>
<evidence type="ECO:0000256" key="2">
    <source>
        <dbReference type="ARBA" id="ARBA00001947"/>
    </source>
</evidence>
<comment type="catalytic activity">
    <reaction evidence="1">
        <text>Release of an N-terminal amino acid, Xaa-|-Yaa- from a peptide, amide or arylamide. Xaa is preferably Ala, but may be most amino acids including Pro (slow action). When a terminal hydrophobic residue is followed by a prolyl residue, the two may be released as an intact Xaa-Pro dipeptide.</text>
        <dbReference type="EC" id="3.4.11.2"/>
    </reaction>
</comment>
<gene>
    <name evidence="17" type="primary">pepN</name>
    <name evidence="17" type="ORF">GCM10023156_28240</name>
</gene>
<reference evidence="18" key="1">
    <citation type="journal article" date="2019" name="Int. J. Syst. Evol. Microbiol.">
        <title>The Global Catalogue of Microorganisms (GCM) 10K type strain sequencing project: providing services to taxonomists for standard genome sequencing and annotation.</title>
        <authorList>
            <consortium name="The Broad Institute Genomics Platform"/>
            <consortium name="The Broad Institute Genome Sequencing Center for Infectious Disease"/>
            <person name="Wu L."/>
            <person name="Ma J."/>
        </authorList>
    </citation>
    <scope>NUCLEOTIDE SEQUENCE [LARGE SCALE GENOMIC DNA]</scope>
    <source>
        <strain evidence="18">JCM 17759</strain>
    </source>
</reference>
<dbReference type="PRINTS" id="PR00756">
    <property type="entry name" value="ALADIPTASE"/>
</dbReference>
<dbReference type="InterPro" id="IPR042097">
    <property type="entry name" value="Aminopeptidase_N-like_N_sf"/>
</dbReference>
<evidence type="ECO:0000256" key="3">
    <source>
        <dbReference type="ARBA" id="ARBA00010136"/>
    </source>
</evidence>
<dbReference type="Pfam" id="PF01433">
    <property type="entry name" value="Peptidase_M1"/>
    <property type="match status" value="1"/>
</dbReference>
<feature type="compositionally biased region" description="Polar residues" evidence="12">
    <location>
        <begin position="25"/>
        <end position="50"/>
    </location>
</feature>
<evidence type="ECO:0000313" key="17">
    <source>
        <dbReference type="EMBL" id="GAA4454962.1"/>
    </source>
</evidence>
<keyword evidence="8" id="KW-0479">Metal-binding</keyword>
<dbReference type="SUPFAM" id="SSF63737">
    <property type="entry name" value="Leukotriene A4 hydrolase N-terminal domain"/>
    <property type="match status" value="1"/>
</dbReference>
<feature type="domain" description="Peptidase M1 membrane alanine aminopeptidase" evidence="13">
    <location>
        <begin position="275"/>
        <end position="486"/>
    </location>
</feature>
<dbReference type="Gene3D" id="1.25.50.10">
    <property type="entry name" value="Peptidase M1, alanyl aminopeptidase, C-terminal domain"/>
    <property type="match status" value="1"/>
</dbReference>
<evidence type="ECO:0000256" key="9">
    <source>
        <dbReference type="ARBA" id="ARBA00022801"/>
    </source>
</evidence>
<evidence type="ECO:0000259" key="13">
    <source>
        <dbReference type="Pfam" id="PF01433"/>
    </source>
</evidence>
<dbReference type="InterPro" id="IPR038438">
    <property type="entry name" value="PepN_Ig-like_sf"/>
</dbReference>
<keyword evidence="11" id="KW-0482">Metalloprotease</keyword>
<keyword evidence="9" id="KW-0378">Hydrolase</keyword>
<keyword evidence="10" id="KW-0862">Zinc</keyword>
<keyword evidence="7" id="KW-0645">Protease</keyword>
<feature type="domain" description="Peptidase M1 alanyl aminopeptidase C-terminal" evidence="15">
    <location>
        <begin position="595"/>
        <end position="916"/>
    </location>
</feature>
<dbReference type="Gene3D" id="2.60.40.1840">
    <property type="match status" value="1"/>
</dbReference>
<dbReference type="NCBIfam" id="TIGR02414">
    <property type="entry name" value="pepN_proteo"/>
    <property type="match status" value="1"/>
</dbReference>
<protein>
    <recommendedName>
        <fullName evidence="5">Aminopeptidase N</fullName>
        <ecNumber evidence="4">3.4.11.2</ecNumber>
    </recommendedName>
</protein>
<evidence type="ECO:0000259" key="14">
    <source>
        <dbReference type="Pfam" id="PF11940"/>
    </source>
</evidence>
<dbReference type="Pfam" id="PF17432">
    <property type="entry name" value="DUF3458_C"/>
    <property type="match status" value="1"/>
</dbReference>
<dbReference type="GO" id="GO:0004177">
    <property type="term" value="F:aminopeptidase activity"/>
    <property type="evidence" value="ECO:0007669"/>
    <property type="project" value="UniProtKB-KW"/>
</dbReference>
<comment type="similarity">
    <text evidence="3">Belongs to the peptidase M1 family.</text>
</comment>
<dbReference type="Proteomes" id="UP001500840">
    <property type="component" value="Unassembled WGS sequence"/>
</dbReference>
<keyword evidence="6 17" id="KW-0031">Aminopeptidase</keyword>
<dbReference type="EMBL" id="BAABGA010000035">
    <property type="protein sequence ID" value="GAA4454962.1"/>
    <property type="molecule type" value="Genomic_DNA"/>
</dbReference>
<evidence type="ECO:0000256" key="10">
    <source>
        <dbReference type="ARBA" id="ARBA00022833"/>
    </source>
</evidence>
<dbReference type="SUPFAM" id="SSF55486">
    <property type="entry name" value="Metalloproteases ('zincins'), catalytic domain"/>
    <property type="match status" value="1"/>
</dbReference>
<dbReference type="InterPro" id="IPR001930">
    <property type="entry name" value="Peptidase_M1"/>
</dbReference>
<evidence type="ECO:0000256" key="1">
    <source>
        <dbReference type="ARBA" id="ARBA00000098"/>
    </source>
</evidence>
<dbReference type="Gene3D" id="1.10.390.10">
    <property type="entry name" value="Neutral Protease Domain 2"/>
    <property type="match status" value="1"/>
</dbReference>
<feature type="domain" description="Peptidase M1 alanyl aminopeptidase Ig-like fold" evidence="14">
    <location>
        <begin position="491"/>
        <end position="590"/>
    </location>
</feature>
<dbReference type="Gene3D" id="3.30.2010.30">
    <property type="match status" value="1"/>
</dbReference>
<dbReference type="InterPro" id="IPR027268">
    <property type="entry name" value="Peptidase_M4/M1_CTD_sf"/>
</dbReference>
<feature type="region of interest" description="Disordered" evidence="12">
    <location>
        <begin position="1"/>
        <end position="51"/>
    </location>
</feature>
<sequence length="917" mass="102816">MRAKTINHAAPTTAFFNGAGPTPAISAQIQRSQSTQSPEPNSLTATQSIQPVLRSDYQPPAYWIDNVELDFDLDPRETLVTARISVRRNAQQSSSTLDLAGENLKLQSVAVDGKRLEQTQYQLRDGGMTLLDLPESCVIETKVLVSPVTNKSLSGLYQTSGNFCTQCEAVGFRRITYFLDRPDVMTTYRVTIRADKQTCPVMLSNGNRISQRDLDDGRHEVVWEDPFPKPSYLFALVAGNLKCHRGTFTTRDCRNVALEIWVEPQNIDKCEHALVSLQKSMKWDEDVFGLQYDLDIYMIVAVNDFNMGAMENKGLNVFNSKYVLALPDTATDEDYMLIEAVIAHEYFHNWTGNRVTCRDWFQLTLKEGLTVFRDQQFTADQTSAAVKRIDDVSGLRAGQFVEDSGPMAHPIRPESYISMDNFYTATVYRKGAEIIRMYHTILGAEGFRRGMDLYFQRHDNSAVTCDDFRAAMADANNVNFDLFDRWYSQAGTPELTVSEAWDAAKGEYALTMTQSYPPLPGGNPGTEGRKPVPLPVRVGLLDAESGEEIEQHGGVVMLQTESETYTFGGLTAKPIASVLRGFSAPVRLRMQRSNQDLAFLMAHDTDSFNRWDAGQTLATKLLLDAATGVKNGEKLKLSQEFSDAFGRVLSDDSVDEAFKALALTLPRESVLGQEMDVIDPDSLHTARQFYRTRLAETFQSELTALYKNLAADGAYKNDQKSINRRRLKNVVLAYLSALETPESVSLVADQFNQADNMTDKQAALSLLANLDVPARDEALTAFYKKYQSDPLVIDKWFAVQAVSSRADTIEQVKQLTTHPDFSVDNPNRVRSLIGAFTQNQVRFHQADGAGYKLLADYVLKIESANPQLAARLVAAFNSYRRFDETRQTQMQNELKRIAEHPGLCKDVHEIVQRALHF</sequence>
<feature type="domain" description="Aminopeptidase N-like N-terminal" evidence="16">
    <location>
        <begin position="68"/>
        <end position="233"/>
    </location>
</feature>
<evidence type="ECO:0000256" key="8">
    <source>
        <dbReference type="ARBA" id="ARBA00022723"/>
    </source>
</evidence>
<dbReference type="InterPro" id="IPR045357">
    <property type="entry name" value="Aminopeptidase_N-like_N"/>
</dbReference>
<evidence type="ECO:0000256" key="7">
    <source>
        <dbReference type="ARBA" id="ARBA00022670"/>
    </source>
</evidence>
<dbReference type="CDD" id="cd09600">
    <property type="entry name" value="M1_APN"/>
    <property type="match status" value="1"/>
</dbReference>
<evidence type="ECO:0000256" key="5">
    <source>
        <dbReference type="ARBA" id="ARBA00015611"/>
    </source>
</evidence>
<dbReference type="InterPro" id="IPR037144">
    <property type="entry name" value="Peptidase_M1_pepN_C_sf"/>
</dbReference>
<evidence type="ECO:0000256" key="11">
    <source>
        <dbReference type="ARBA" id="ARBA00023049"/>
    </source>
</evidence>
<dbReference type="PANTHER" id="PTHR46322">
    <property type="entry name" value="PUROMYCIN-SENSITIVE AMINOPEPTIDASE"/>
    <property type="match status" value="1"/>
</dbReference>
<dbReference type="Pfam" id="PF11940">
    <property type="entry name" value="DUF3458"/>
    <property type="match status" value="1"/>
</dbReference>
<evidence type="ECO:0000256" key="6">
    <source>
        <dbReference type="ARBA" id="ARBA00022438"/>
    </source>
</evidence>
<evidence type="ECO:0000259" key="16">
    <source>
        <dbReference type="Pfam" id="PF17900"/>
    </source>
</evidence>
<dbReference type="InterPro" id="IPR014782">
    <property type="entry name" value="Peptidase_M1_dom"/>
</dbReference>
<evidence type="ECO:0000259" key="15">
    <source>
        <dbReference type="Pfam" id="PF17432"/>
    </source>
</evidence>
<name>A0ABP8MU29_9BACT</name>